<feature type="domain" description="Major facilitator superfamily (MFS) profile" evidence="8">
    <location>
        <begin position="1"/>
        <end position="392"/>
    </location>
</feature>
<evidence type="ECO:0000256" key="3">
    <source>
        <dbReference type="ARBA" id="ARBA00022475"/>
    </source>
</evidence>
<feature type="transmembrane region" description="Helical" evidence="7">
    <location>
        <begin position="211"/>
        <end position="231"/>
    </location>
</feature>
<dbReference type="CDD" id="cd06173">
    <property type="entry name" value="MFS_MefA_like"/>
    <property type="match status" value="1"/>
</dbReference>
<dbReference type="AlphaFoldDB" id="A0A1F5Z0Z5"/>
<sequence length="393" mass="42813">MLFFGQIISQIALNVLSFVLAIQVYQKTQSNTAVSLMLLTFGIPAIIFGVMFGGIVDEFDKRSILVFCNLSRAFILVGYFLLGSVLFLLYFLSVLISVITQLFIPAEAPSIPQLVKKDDLLMANSFFTVTFYLSTVVGAISAGPLLKTVGNEYIYLILAGFMVIASYFTLRLPKIAPSGLRKFSFNFVNLIRPVTEGILFIKEHARIRQSLYLLTFSQALIVTLIAVAPGFADRILIIELADVSLFVMGPAALGLIIGAFLVGIFAGKILKGTIILTGIIATGICLILISLFSISGNHGIIYPIVFLLFILGLSNSFINVPTSTILQEETDKDLRGRVYGVLTSLTGGFSILPVLFSGLLADAIGIQKTLFIIGIIVFLSGIYYLRKRIGVVF</sequence>
<dbReference type="PANTHER" id="PTHR43266:SF2">
    <property type="entry name" value="MAJOR FACILITATOR SUPERFAMILY (MFS) PROFILE DOMAIN-CONTAINING PROTEIN"/>
    <property type="match status" value="1"/>
</dbReference>
<feature type="transmembrane region" description="Helical" evidence="7">
    <location>
        <begin position="366"/>
        <end position="385"/>
    </location>
</feature>
<feature type="transmembrane region" description="Helical" evidence="7">
    <location>
        <begin position="7"/>
        <end position="26"/>
    </location>
</feature>
<dbReference type="Pfam" id="PF07690">
    <property type="entry name" value="MFS_1"/>
    <property type="match status" value="1"/>
</dbReference>
<protein>
    <recommendedName>
        <fullName evidence="8">Major facilitator superfamily (MFS) profile domain-containing protein</fullName>
    </recommendedName>
</protein>
<dbReference type="InterPro" id="IPR011701">
    <property type="entry name" value="MFS"/>
</dbReference>
<keyword evidence="2" id="KW-0813">Transport</keyword>
<dbReference type="Proteomes" id="UP000177354">
    <property type="component" value="Unassembled WGS sequence"/>
</dbReference>
<reference evidence="9 10" key="1">
    <citation type="journal article" date="2016" name="Nat. Commun.">
        <title>Thousands of microbial genomes shed light on interconnected biogeochemical processes in an aquifer system.</title>
        <authorList>
            <person name="Anantharaman K."/>
            <person name="Brown C.T."/>
            <person name="Hug L.A."/>
            <person name="Sharon I."/>
            <person name="Castelle C.J."/>
            <person name="Probst A.J."/>
            <person name="Thomas B.C."/>
            <person name="Singh A."/>
            <person name="Wilkins M.J."/>
            <person name="Karaoz U."/>
            <person name="Brodie E.L."/>
            <person name="Williams K.H."/>
            <person name="Hubbard S.S."/>
            <person name="Banfield J.F."/>
        </authorList>
    </citation>
    <scope>NUCLEOTIDE SEQUENCE [LARGE SCALE GENOMIC DNA]</scope>
</reference>
<evidence type="ECO:0000256" key="7">
    <source>
        <dbReference type="SAM" id="Phobius"/>
    </source>
</evidence>
<dbReference type="PANTHER" id="PTHR43266">
    <property type="entry name" value="MACROLIDE-EFFLUX PROTEIN"/>
    <property type="match status" value="1"/>
</dbReference>
<organism evidence="9 10">
    <name type="scientific">Candidatus Gottesmanbacteria bacterium RIFCSPHIGHO2_01_FULL_40_15</name>
    <dbReference type="NCBI Taxonomy" id="1798376"/>
    <lineage>
        <taxon>Bacteria</taxon>
        <taxon>Candidatus Gottesmaniibacteriota</taxon>
    </lineage>
</organism>
<keyword evidence="6 7" id="KW-0472">Membrane</keyword>
<gene>
    <name evidence="9" type="ORF">A2777_01010</name>
</gene>
<comment type="caution">
    <text evidence="9">The sequence shown here is derived from an EMBL/GenBank/DDBJ whole genome shotgun (WGS) entry which is preliminary data.</text>
</comment>
<feature type="transmembrane region" description="Helical" evidence="7">
    <location>
        <begin position="338"/>
        <end position="360"/>
    </location>
</feature>
<dbReference type="GO" id="GO:0022857">
    <property type="term" value="F:transmembrane transporter activity"/>
    <property type="evidence" value="ECO:0007669"/>
    <property type="project" value="InterPro"/>
</dbReference>
<keyword evidence="5 7" id="KW-1133">Transmembrane helix</keyword>
<dbReference type="InterPro" id="IPR020846">
    <property type="entry name" value="MFS_dom"/>
</dbReference>
<evidence type="ECO:0000256" key="1">
    <source>
        <dbReference type="ARBA" id="ARBA00004651"/>
    </source>
</evidence>
<feature type="transmembrane region" description="Helical" evidence="7">
    <location>
        <begin position="32"/>
        <end position="52"/>
    </location>
</feature>
<evidence type="ECO:0000256" key="6">
    <source>
        <dbReference type="ARBA" id="ARBA00023136"/>
    </source>
</evidence>
<evidence type="ECO:0000313" key="10">
    <source>
        <dbReference type="Proteomes" id="UP000177354"/>
    </source>
</evidence>
<feature type="transmembrane region" description="Helical" evidence="7">
    <location>
        <begin position="273"/>
        <end position="294"/>
    </location>
</feature>
<keyword evidence="3" id="KW-1003">Cell membrane</keyword>
<evidence type="ECO:0000256" key="2">
    <source>
        <dbReference type="ARBA" id="ARBA00022448"/>
    </source>
</evidence>
<evidence type="ECO:0000256" key="5">
    <source>
        <dbReference type="ARBA" id="ARBA00022989"/>
    </source>
</evidence>
<feature type="transmembrane region" description="Helical" evidence="7">
    <location>
        <begin position="243"/>
        <end position="266"/>
    </location>
</feature>
<dbReference type="SUPFAM" id="SSF103473">
    <property type="entry name" value="MFS general substrate transporter"/>
    <property type="match status" value="1"/>
</dbReference>
<feature type="transmembrane region" description="Helical" evidence="7">
    <location>
        <begin position="120"/>
        <end position="141"/>
    </location>
</feature>
<evidence type="ECO:0000256" key="4">
    <source>
        <dbReference type="ARBA" id="ARBA00022692"/>
    </source>
</evidence>
<dbReference type="PROSITE" id="PS50850">
    <property type="entry name" value="MFS"/>
    <property type="match status" value="1"/>
</dbReference>
<name>A0A1F5Z0Z5_9BACT</name>
<evidence type="ECO:0000313" key="9">
    <source>
        <dbReference type="EMBL" id="OGG06076.1"/>
    </source>
</evidence>
<accession>A0A1F5Z0Z5</accession>
<dbReference type="GO" id="GO:0005886">
    <property type="term" value="C:plasma membrane"/>
    <property type="evidence" value="ECO:0007669"/>
    <property type="project" value="UniProtKB-SubCell"/>
</dbReference>
<dbReference type="Gene3D" id="1.20.1250.20">
    <property type="entry name" value="MFS general substrate transporter like domains"/>
    <property type="match status" value="2"/>
</dbReference>
<dbReference type="InterPro" id="IPR036259">
    <property type="entry name" value="MFS_trans_sf"/>
</dbReference>
<comment type="subcellular location">
    <subcellularLocation>
        <location evidence="1">Cell membrane</location>
        <topology evidence="1">Multi-pass membrane protein</topology>
    </subcellularLocation>
</comment>
<feature type="transmembrane region" description="Helical" evidence="7">
    <location>
        <begin position="153"/>
        <end position="172"/>
    </location>
</feature>
<proteinExistence type="predicted"/>
<keyword evidence="4 7" id="KW-0812">Transmembrane</keyword>
<dbReference type="PRINTS" id="PR00173">
    <property type="entry name" value="EDTRNSPORT"/>
</dbReference>
<evidence type="ECO:0000259" key="8">
    <source>
        <dbReference type="PROSITE" id="PS50850"/>
    </source>
</evidence>
<dbReference type="EMBL" id="MFJF01000019">
    <property type="protein sequence ID" value="OGG06076.1"/>
    <property type="molecule type" value="Genomic_DNA"/>
</dbReference>
<feature type="transmembrane region" description="Helical" evidence="7">
    <location>
        <begin position="300"/>
        <end position="318"/>
    </location>
</feature>